<proteinExistence type="predicted"/>
<name>A0A0E9R6F3_ANGAN</name>
<reference evidence="2" key="2">
    <citation type="journal article" date="2015" name="Fish Shellfish Immunol.">
        <title>Early steps in the European eel (Anguilla anguilla)-Vibrio vulnificus interaction in the gills: Role of the RtxA13 toxin.</title>
        <authorList>
            <person name="Callol A."/>
            <person name="Pajuelo D."/>
            <person name="Ebbesson L."/>
            <person name="Teles M."/>
            <person name="MacKenzie S."/>
            <person name="Amaro C."/>
        </authorList>
    </citation>
    <scope>NUCLEOTIDE SEQUENCE</scope>
</reference>
<protein>
    <submittedName>
        <fullName evidence="2">Uncharacterized protein</fullName>
    </submittedName>
</protein>
<feature type="compositionally biased region" description="Basic and acidic residues" evidence="1">
    <location>
        <begin position="1"/>
        <end position="10"/>
    </location>
</feature>
<organism evidence="2">
    <name type="scientific">Anguilla anguilla</name>
    <name type="common">European freshwater eel</name>
    <name type="synonym">Muraena anguilla</name>
    <dbReference type="NCBI Taxonomy" id="7936"/>
    <lineage>
        <taxon>Eukaryota</taxon>
        <taxon>Metazoa</taxon>
        <taxon>Chordata</taxon>
        <taxon>Craniata</taxon>
        <taxon>Vertebrata</taxon>
        <taxon>Euteleostomi</taxon>
        <taxon>Actinopterygii</taxon>
        <taxon>Neopterygii</taxon>
        <taxon>Teleostei</taxon>
        <taxon>Anguilliformes</taxon>
        <taxon>Anguillidae</taxon>
        <taxon>Anguilla</taxon>
    </lineage>
</organism>
<feature type="region of interest" description="Disordered" evidence="1">
    <location>
        <begin position="1"/>
        <end position="26"/>
    </location>
</feature>
<dbReference type="AlphaFoldDB" id="A0A0E9R6F3"/>
<accession>A0A0E9R6F3</accession>
<evidence type="ECO:0000313" key="2">
    <source>
        <dbReference type="EMBL" id="JAH23918.1"/>
    </source>
</evidence>
<reference evidence="2" key="1">
    <citation type="submission" date="2014-11" db="EMBL/GenBank/DDBJ databases">
        <authorList>
            <person name="Amaro Gonzalez C."/>
        </authorList>
    </citation>
    <scope>NUCLEOTIDE SEQUENCE</scope>
</reference>
<dbReference type="EMBL" id="GBXM01084659">
    <property type="protein sequence ID" value="JAH23918.1"/>
    <property type="molecule type" value="Transcribed_RNA"/>
</dbReference>
<evidence type="ECO:0000256" key="1">
    <source>
        <dbReference type="SAM" id="MobiDB-lite"/>
    </source>
</evidence>
<sequence length="26" mass="3033">MGSRGEGMHHESRRKLSFPNRTVSYL</sequence>